<gene>
    <name evidence="1" type="ORF">DSO57_1032394</name>
</gene>
<feature type="non-terminal residue" evidence="1">
    <location>
        <position position="77"/>
    </location>
</feature>
<comment type="caution">
    <text evidence="1">The sequence shown here is derived from an EMBL/GenBank/DDBJ whole genome shotgun (WGS) entry which is preliminary data.</text>
</comment>
<dbReference type="EMBL" id="QTSX02006632">
    <property type="protein sequence ID" value="KAJ9052619.1"/>
    <property type="molecule type" value="Genomic_DNA"/>
</dbReference>
<reference evidence="1" key="1">
    <citation type="submission" date="2022-04" db="EMBL/GenBank/DDBJ databases">
        <title>Genome of the entomopathogenic fungus Entomophthora muscae.</title>
        <authorList>
            <person name="Elya C."/>
            <person name="Lovett B.R."/>
            <person name="Lee E."/>
            <person name="Macias A.M."/>
            <person name="Hajek A.E."/>
            <person name="De Bivort B.L."/>
            <person name="Kasson M.T."/>
            <person name="De Fine Licht H.H."/>
            <person name="Stajich J.E."/>
        </authorList>
    </citation>
    <scope>NUCLEOTIDE SEQUENCE</scope>
    <source>
        <strain evidence="1">Berkeley</strain>
    </source>
</reference>
<evidence type="ECO:0000313" key="2">
    <source>
        <dbReference type="Proteomes" id="UP001165960"/>
    </source>
</evidence>
<keyword evidence="2" id="KW-1185">Reference proteome</keyword>
<proteinExistence type="predicted"/>
<name>A0ACC2RRE4_9FUNG</name>
<protein>
    <submittedName>
        <fullName evidence="1">Uncharacterized protein</fullName>
    </submittedName>
</protein>
<organism evidence="1 2">
    <name type="scientific">Entomophthora muscae</name>
    <dbReference type="NCBI Taxonomy" id="34485"/>
    <lineage>
        <taxon>Eukaryota</taxon>
        <taxon>Fungi</taxon>
        <taxon>Fungi incertae sedis</taxon>
        <taxon>Zoopagomycota</taxon>
        <taxon>Entomophthoromycotina</taxon>
        <taxon>Entomophthoromycetes</taxon>
        <taxon>Entomophthorales</taxon>
        <taxon>Entomophthoraceae</taxon>
        <taxon>Entomophthora</taxon>
    </lineage>
</organism>
<sequence length="77" mass="8591">MNACGSRQVVHSSLISHNSLANEKPQPSPIKPNPTSFFHHSASFFLLAYLGVYAFLGCSNLLLGQYQILDEIFYLDM</sequence>
<evidence type="ECO:0000313" key="1">
    <source>
        <dbReference type="EMBL" id="KAJ9052619.1"/>
    </source>
</evidence>
<accession>A0ACC2RRE4</accession>
<dbReference type="Proteomes" id="UP001165960">
    <property type="component" value="Unassembled WGS sequence"/>
</dbReference>